<sequence>MTTNRPHVPKFGDWKEDSPFTIVFEKASRSKKDTNISNPNEYPEMNPSAAQNRNHRHDQPPNQSVRPRHERFSSREETEFRSSPAHNERNIRVRAPPTAEAYNYHQSYGGRSLGNPSETHRRQPHDPPPRPIRNLRGPSSERVATIPPFPGSGSSENQSYTLIFDKVKEERKQSGTVLSYNGTAHSTPTRPINEQHHQPLPSSPKGCCFPPWSRKGSY</sequence>
<feature type="compositionally biased region" description="Basic and acidic residues" evidence="1">
    <location>
        <begin position="118"/>
        <end position="128"/>
    </location>
</feature>
<feature type="compositionally biased region" description="Basic and acidic residues" evidence="1">
    <location>
        <begin position="70"/>
        <end position="91"/>
    </location>
</feature>
<feature type="domain" description="RIN4 pathogenic type III effector avirulence factor Avr cleavage site" evidence="2">
    <location>
        <begin position="5"/>
        <end position="32"/>
    </location>
</feature>
<evidence type="ECO:0000259" key="2">
    <source>
        <dbReference type="Pfam" id="PF05627"/>
    </source>
</evidence>
<dbReference type="InterPro" id="IPR008700">
    <property type="entry name" value="TypeIII_avirulence_cleave"/>
</dbReference>
<name>A0AAU9RKF2_THLAR</name>
<gene>
    <name evidence="3" type="ORF">TAV2_LOCUS5920</name>
</gene>
<reference evidence="3 4" key="1">
    <citation type="submission" date="2022-03" db="EMBL/GenBank/DDBJ databases">
        <authorList>
            <person name="Nunn A."/>
            <person name="Chopra R."/>
            <person name="Nunn A."/>
            <person name="Contreras Garrido A."/>
        </authorList>
    </citation>
    <scope>NUCLEOTIDE SEQUENCE [LARGE SCALE GENOMIC DNA]</scope>
</reference>
<feature type="region of interest" description="Disordered" evidence="1">
    <location>
        <begin position="179"/>
        <end position="218"/>
    </location>
</feature>
<dbReference type="Proteomes" id="UP000836841">
    <property type="component" value="Chromosome 2"/>
</dbReference>
<accession>A0AAU9RKF2</accession>
<evidence type="ECO:0000313" key="3">
    <source>
        <dbReference type="EMBL" id="CAH2044743.1"/>
    </source>
</evidence>
<organism evidence="3 4">
    <name type="scientific">Thlaspi arvense</name>
    <name type="common">Field penny-cress</name>
    <dbReference type="NCBI Taxonomy" id="13288"/>
    <lineage>
        <taxon>Eukaryota</taxon>
        <taxon>Viridiplantae</taxon>
        <taxon>Streptophyta</taxon>
        <taxon>Embryophyta</taxon>
        <taxon>Tracheophyta</taxon>
        <taxon>Spermatophyta</taxon>
        <taxon>Magnoliopsida</taxon>
        <taxon>eudicotyledons</taxon>
        <taxon>Gunneridae</taxon>
        <taxon>Pentapetalae</taxon>
        <taxon>rosids</taxon>
        <taxon>malvids</taxon>
        <taxon>Brassicales</taxon>
        <taxon>Brassicaceae</taxon>
        <taxon>Thlaspideae</taxon>
        <taxon>Thlaspi</taxon>
    </lineage>
</organism>
<dbReference type="EMBL" id="OU466858">
    <property type="protein sequence ID" value="CAH2044743.1"/>
    <property type="molecule type" value="Genomic_DNA"/>
</dbReference>
<dbReference type="Pfam" id="PF05627">
    <property type="entry name" value="AvrRpt-cleavage"/>
    <property type="match status" value="1"/>
</dbReference>
<feature type="compositionally biased region" description="Polar residues" evidence="1">
    <location>
        <begin position="179"/>
        <end position="192"/>
    </location>
</feature>
<evidence type="ECO:0000256" key="1">
    <source>
        <dbReference type="SAM" id="MobiDB-lite"/>
    </source>
</evidence>
<keyword evidence="4" id="KW-1185">Reference proteome</keyword>
<feature type="region of interest" description="Disordered" evidence="1">
    <location>
        <begin position="1"/>
        <end position="20"/>
    </location>
</feature>
<feature type="region of interest" description="Disordered" evidence="1">
    <location>
        <begin position="25"/>
        <end position="141"/>
    </location>
</feature>
<proteinExistence type="predicted"/>
<protein>
    <recommendedName>
        <fullName evidence="2">RIN4 pathogenic type III effector avirulence factor Avr cleavage site domain-containing protein</fullName>
    </recommendedName>
</protein>
<evidence type="ECO:0000313" key="4">
    <source>
        <dbReference type="Proteomes" id="UP000836841"/>
    </source>
</evidence>
<dbReference type="AlphaFoldDB" id="A0AAU9RKF2"/>